<feature type="domain" description="PCI" evidence="6">
    <location>
        <begin position="203"/>
        <end position="366"/>
    </location>
</feature>
<dbReference type="Proteomes" id="UP000054988">
    <property type="component" value="Unassembled WGS sequence"/>
</dbReference>
<keyword evidence="4 5" id="KW-0648">Protein biosynthesis</keyword>
<dbReference type="GO" id="GO:0016282">
    <property type="term" value="C:eukaryotic 43S preinitiation complex"/>
    <property type="evidence" value="ECO:0007669"/>
    <property type="project" value="UniProtKB-UniRule"/>
</dbReference>
<dbReference type="InterPro" id="IPR040750">
    <property type="entry name" value="eIF3m_C_helix"/>
</dbReference>
<comment type="similarity">
    <text evidence="5">Belongs to the eIF-3 subunit M family.</text>
</comment>
<name>A0A0W0FPQ9_MONRR</name>
<evidence type="ECO:0000256" key="3">
    <source>
        <dbReference type="ARBA" id="ARBA00022540"/>
    </source>
</evidence>
<evidence type="ECO:0000256" key="2">
    <source>
        <dbReference type="ARBA" id="ARBA00022490"/>
    </source>
</evidence>
<dbReference type="GO" id="GO:0001732">
    <property type="term" value="P:formation of cytoplasmic translation initiation complex"/>
    <property type="evidence" value="ECO:0007669"/>
    <property type="project" value="UniProtKB-UniRule"/>
</dbReference>
<gene>
    <name evidence="7" type="ORF">WG66_9077</name>
</gene>
<dbReference type="InterPro" id="IPR045237">
    <property type="entry name" value="COPS7/eIF3m"/>
</dbReference>
<dbReference type="EMBL" id="LATX01001768">
    <property type="protein sequence ID" value="KTB38380.1"/>
    <property type="molecule type" value="Genomic_DNA"/>
</dbReference>
<dbReference type="Pfam" id="PF01399">
    <property type="entry name" value="PCI"/>
    <property type="match status" value="1"/>
</dbReference>
<dbReference type="GO" id="GO:0071541">
    <property type="term" value="C:eukaryotic translation initiation factor 3 complex, eIF3m"/>
    <property type="evidence" value="ECO:0007669"/>
    <property type="project" value="UniProtKB-UniRule"/>
</dbReference>
<dbReference type="InterPro" id="IPR027528">
    <property type="entry name" value="eIF3m"/>
</dbReference>
<dbReference type="PANTHER" id="PTHR15350">
    <property type="entry name" value="COP9 SIGNALOSOME COMPLEX SUBUNIT 7/DENDRITIC CELL PROTEIN GA17"/>
    <property type="match status" value="1"/>
</dbReference>
<sequence>MAPTDSVSVFAEGTFEEQIQELVNYIVRNRAEDDRAGFIRPFQDALKVEEGQKPIEEDEEKRRKVFSMVVTEVHGLGDGTEKEIEGFFNLIYAHLLTLYPSTSLEAKHHVDSLLEAITTAPSEQTSIQYRILSNLFNAIPRTSPLRLAVYRTLLDTTASNEEIDFLNLSRADVDKWLGEWDISAEEKSAFLKDISDAYAKSDQLSQSYEYTLSYVRSFPASSEGAQKAAVDAIASALRLPNIFDFDALFKLDAVVALKNHELFSLLQVFLNGGLTEFQSWQDSHGGVFEKYNLDKEHLEHKIRLLTLASLGFQNVGQNLPYSRIAEVLQVDNAEVEKWVIDVIRVGLLSGKLSQTKQTLHVTRSTARTFEHEQWEALEKRLLAWKSGLNNVLEVVANARRQAGGPAAAQPAAVAA</sequence>
<dbReference type="eggNOG" id="KOG2753">
    <property type="taxonomic scope" value="Eukaryota"/>
</dbReference>
<comment type="similarity">
    <text evidence="1">Belongs to the CSN7/EIF3M family. CSN7 subfamily.</text>
</comment>
<keyword evidence="2 5" id="KW-0963">Cytoplasm</keyword>
<reference evidence="7 8" key="1">
    <citation type="submission" date="2015-12" db="EMBL/GenBank/DDBJ databases">
        <title>Draft genome sequence of Moniliophthora roreri, the causal agent of frosty pod rot of cacao.</title>
        <authorList>
            <person name="Aime M.C."/>
            <person name="Diaz-Valderrama J.R."/>
            <person name="Kijpornyongpan T."/>
            <person name="Phillips-Mora W."/>
        </authorList>
    </citation>
    <scope>NUCLEOTIDE SEQUENCE [LARGE SCALE GENOMIC DNA]</scope>
    <source>
        <strain evidence="7 8">MCA 2952</strain>
    </source>
</reference>
<comment type="subcellular location">
    <subcellularLocation>
        <location evidence="5">Cytoplasm</location>
    </subcellularLocation>
</comment>
<dbReference type="GO" id="GO:0033290">
    <property type="term" value="C:eukaryotic 48S preinitiation complex"/>
    <property type="evidence" value="ECO:0007669"/>
    <property type="project" value="UniProtKB-UniRule"/>
</dbReference>
<proteinExistence type="inferred from homology"/>
<dbReference type="PROSITE" id="PS50250">
    <property type="entry name" value="PCI"/>
    <property type="match status" value="1"/>
</dbReference>
<keyword evidence="3 5" id="KW-0396">Initiation factor</keyword>
<evidence type="ECO:0000313" key="7">
    <source>
        <dbReference type="EMBL" id="KTB38380.1"/>
    </source>
</evidence>
<evidence type="ECO:0000256" key="5">
    <source>
        <dbReference type="HAMAP-Rule" id="MF_03012"/>
    </source>
</evidence>
<comment type="function">
    <text evidence="5">Component of the eukaryotic translation initiation factor 3 (eIF-3) complex, which is involved in protein synthesis of a specialized repertoire of mRNAs and, together with other initiation factors, stimulates binding of mRNA and methionyl-tRNAi to the 40S ribosome. The eIF-3 complex specifically targets and initiates translation of a subset of mRNAs involved in cell proliferation.</text>
</comment>
<dbReference type="AlphaFoldDB" id="A0A0W0FPQ9"/>
<dbReference type="GO" id="GO:0003743">
    <property type="term" value="F:translation initiation factor activity"/>
    <property type="evidence" value="ECO:0007669"/>
    <property type="project" value="UniProtKB-UniRule"/>
</dbReference>
<comment type="subunit">
    <text evidence="5">Component of the eukaryotic translation initiation factor 3 (eIF-3) complex.</text>
</comment>
<organism evidence="7 8">
    <name type="scientific">Moniliophthora roreri</name>
    <name type="common">Frosty pod rot fungus</name>
    <name type="synonym">Monilia roreri</name>
    <dbReference type="NCBI Taxonomy" id="221103"/>
    <lineage>
        <taxon>Eukaryota</taxon>
        <taxon>Fungi</taxon>
        <taxon>Dikarya</taxon>
        <taxon>Basidiomycota</taxon>
        <taxon>Agaricomycotina</taxon>
        <taxon>Agaricomycetes</taxon>
        <taxon>Agaricomycetidae</taxon>
        <taxon>Agaricales</taxon>
        <taxon>Marasmiineae</taxon>
        <taxon>Marasmiaceae</taxon>
        <taxon>Moniliophthora</taxon>
    </lineage>
</organism>
<dbReference type="PANTHER" id="PTHR15350:SF2">
    <property type="entry name" value="EUKARYOTIC TRANSLATION INITIATION FACTOR 3 SUBUNIT M"/>
    <property type="match status" value="1"/>
</dbReference>
<evidence type="ECO:0000259" key="6">
    <source>
        <dbReference type="PROSITE" id="PS50250"/>
    </source>
</evidence>
<evidence type="ECO:0000256" key="1">
    <source>
        <dbReference type="ARBA" id="ARBA00008482"/>
    </source>
</evidence>
<protein>
    <recommendedName>
        <fullName evidence="5">Eukaryotic translation initiation factor 3 subunit M</fullName>
        <shortName evidence="5">eIF3m</shortName>
    </recommendedName>
</protein>
<evidence type="ECO:0000313" key="8">
    <source>
        <dbReference type="Proteomes" id="UP000054988"/>
    </source>
</evidence>
<dbReference type="Pfam" id="PF18005">
    <property type="entry name" value="eIF3m_C_helix"/>
    <property type="match status" value="1"/>
</dbReference>
<evidence type="ECO:0000256" key="4">
    <source>
        <dbReference type="ARBA" id="ARBA00022917"/>
    </source>
</evidence>
<dbReference type="SMART" id="SM00088">
    <property type="entry name" value="PINT"/>
    <property type="match status" value="1"/>
</dbReference>
<accession>A0A0W0FPQ9</accession>
<comment type="caution">
    <text evidence="7">The sequence shown here is derived from an EMBL/GenBank/DDBJ whole genome shotgun (WGS) entry which is preliminary data.</text>
</comment>
<dbReference type="InterPro" id="IPR000717">
    <property type="entry name" value="PCI_dom"/>
</dbReference>
<dbReference type="HAMAP" id="MF_03012">
    <property type="entry name" value="eIF3m"/>
    <property type="match status" value="1"/>
</dbReference>